<reference evidence="4 5" key="1">
    <citation type="journal article" date="2012" name="BMC Genomics">
        <title>Comparative genomics of Brachyspira pilosicoli strains: genome rearrangements, reductions and correlation of genetic compliment with phenotypic diversity.</title>
        <authorList>
            <person name="Mappley L.J."/>
            <person name="Black M.L."/>
            <person name="Abuoun M."/>
            <person name="Darby A.C."/>
            <person name="Woodward M.J."/>
            <person name="Parkhill J."/>
            <person name="Turner A.K."/>
            <person name="Bellgard M.I."/>
            <person name="La T."/>
            <person name="Phillips N.D."/>
            <person name="La Ragione R.M."/>
            <person name="Hampson D.J."/>
        </authorList>
    </citation>
    <scope>NUCLEOTIDE SEQUENCE [LARGE SCALE GENOMIC DNA]</scope>
    <source>
        <strain evidence="4">WesB</strain>
    </source>
</reference>
<organism evidence="4 5">
    <name type="scientific">Brachyspira pilosicoli WesB</name>
    <dbReference type="NCBI Taxonomy" id="1161918"/>
    <lineage>
        <taxon>Bacteria</taxon>
        <taxon>Pseudomonadati</taxon>
        <taxon>Spirochaetota</taxon>
        <taxon>Spirochaetia</taxon>
        <taxon>Brachyspirales</taxon>
        <taxon>Brachyspiraceae</taxon>
        <taxon>Brachyspira</taxon>
    </lineage>
</organism>
<dbReference type="GO" id="GO:0062193">
    <property type="term" value="F:D-ribose pyranase activity"/>
    <property type="evidence" value="ECO:0007669"/>
    <property type="project" value="UniProtKB-EC"/>
</dbReference>
<name>K0JEY1_BRAPL</name>
<dbReference type="PANTHER" id="PTHR31690:SF4">
    <property type="entry name" value="FUCOSE MUTAROTASE"/>
    <property type="match status" value="1"/>
</dbReference>
<evidence type="ECO:0000256" key="2">
    <source>
        <dbReference type="ARBA" id="ARBA00023235"/>
    </source>
</evidence>
<comment type="catalytic activity">
    <reaction evidence="3">
        <text>alpha-L-fucose = beta-L-fucose</text>
        <dbReference type="Rhea" id="RHEA:25580"/>
        <dbReference type="ChEBI" id="CHEBI:42548"/>
        <dbReference type="ChEBI" id="CHEBI:42589"/>
        <dbReference type="EC" id="5.1.3.29"/>
    </reaction>
</comment>
<evidence type="ECO:0000256" key="1">
    <source>
        <dbReference type="ARBA" id="ARBA00000223"/>
    </source>
</evidence>
<dbReference type="GO" id="GO:0006004">
    <property type="term" value="P:fucose metabolic process"/>
    <property type="evidence" value="ECO:0007669"/>
    <property type="project" value="TreeGrafter"/>
</dbReference>
<dbReference type="InterPro" id="IPR007721">
    <property type="entry name" value="RbsD_FucU"/>
</dbReference>
<proteinExistence type="predicted"/>
<dbReference type="GO" id="GO:0036373">
    <property type="term" value="F:L-fucose mutarotase activity"/>
    <property type="evidence" value="ECO:0007669"/>
    <property type="project" value="UniProtKB-EC"/>
</dbReference>
<dbReference type="KEGG" id="bpw:WESB_0020"/>
<dbReference type="InterPro" id="IPR023750">
    <property type="entry name" value="RbsD-like_sf"/>
</dbReference>
<dbReference type="OrthoDB" id="9805009at2"/>
<evidence type="ECO:0000256" key="3">
    <source>
        <dbReference type="ARBA" id="ARBA00036324"/>
    </source>
</evidence>
<dbReference type="HOGENOM" id="CLU_120075_1_0_12"/>
<dbReference type="GO" id="GO:0042806">
    <property type="term" value="F:fucose binding"/>
    <property type="evidence" value="ECO:0007669"/>
    <property type="project" value="TreeGrafter"/>
</dbReference>
<protein>
    <submittedName>
        <fullName evidence="4">RbsD or FucU transport</fullName>
    </submittedName>
</protein>
<evidence type="ECO:0000313" key="5">
    <source>
        <dbReference type="Proteomes" id="UP000003759"/>
    </source>
</evidence>
<dbReference type="AlphaFoldDB" id="K0JEY1"/>
<gene>
    <name evidence="4" type="primary">rbsD</name>
    <name evidence="4" type="ORF">WESB_0020</name>
</gene>
<dbReference type="RefSeq" id="WP_014932042.1">
    <property type="nucleotide sequence ID" value="NC_018604.1"/>
</dbReference>
<dbReference type="Proteomes" id="UP000003759">
    <property type="component" value="Chromosome"/>
</dbReference>
<dbReference type="Pfam" id="PF05025">
    <property type="entry name" value="RbsD_FucU"/>
    <property type="match status" value="1"/>
</dbReference>
<dbReference type="PATRIC" id="fig|1161918.5.peg.20"/>
<dbReference type="PANTHER" id="PTHR31690">
    <property type="entry name" value="FUCOSE MUTAROTASE"/>
    <property type="match status" value="1"/>
</dbReference>
<accession>K0JEY1</accession>
<dbReference type="Gene3D" id="3.40.1650.10">
    <property type="entry name" value="RbsD-like domain"/>
    <property type="match status" value="1"/>
</dbReference>
<dbReference type="EMBL" id="HE793032">
    <property type="protein sequence ID" value="CCG55493.1"/>
    <property type="molecule type" value="Genomic_DNA"/>
</dbReference>
<comment type="catalytic activity">
    <reaction evidence="1">
        <text>beta-D-ribopyranose = beta-D-ribofuranose</text>
        <dbReference type="Rhea" id="RHEA:25432"/>
        <dbReference type="ChEBI" id="CHEBI:27476"/>
        <dbReference type="ChEBI" id="CHEBI:47002"/>
        <dbReference type="EC" id="5.4.99.62"/>
    </reaction>
</comment>
<sequence>MLKNIPSIISPDLMHTMMSMGHGDTLVIGDGNFAASTYAKRLIRLDGHNNSDILDAIMKFFMLDQFTKYPVTLMKPNDNSKPNIWEDYYNIIIKYEPSFKEFEYIDRFSFYEKAKNAYACIATGETSIYACLIITKGVIIK</sequence>
<evidence type="ECO:0000313" key="4">
    <source>
        <dbReference type="EMBL" id="CCG55493.1"/>
    </source>
</evidence>
<keyword evidence="2" id="KW-0413">Isomerase</keyword>
<dbReference type="InterPro" id="IPR050443">
    <property type="entry name" value="RbsD/FucU_mutarotase"/>
</dbReference>
<dbReference type="SUPFAM" id="SSF102546">
    <property type="entry name" value="RbsD-like"/>
    <property type="match status" value="1"/>
</dbReference>